<evidence type="ECO:0000256" key="1">
    <source>
        <dbReference type="ARBA" id="ARBA00022737"/>
    </source>
</evidence>
<dbReference type="Proteomes" id="UP000320643">
    <property type="component" value="Unassembled WGS sequence"/>
</dbReference>
<keyword evidence="5" id="KW-1185">Reference proteome</keyword>
<feature type="repeat" description="ANK" evidence="3">
    <location>
        <begin position="69"/>
        <end position="101"/>
    </location>
</feature>
<sequence length="162" mass="17538">MDDITKALFSASRQGNVPVLKEIFTLINDVDVTDERGYTPLIIAAYNNQYDAVKALLYAGADINATDGSGNTALMGACFKGYEDVAQLLIANGANINAMHGNGGTALMFTIMFGRNNMIDLLLDNGADILIKDKRGLSVLDIANQQHNTFAAEKMERMMAQQ</sequence>
<dbReference type="RefSeq" id="WP_143373997.1">
    <property type="nucleotide sequence ID" value="NZ_VJVZ01000009.1"/>
</dbReference>
<dbReference type="OrthoDB" id="5657095at2"/>
<protein>
    <submittedName>
        <fullName evidence="4">Ankyrin repeat domain-containing protein</fullName>
    </submittedName>
</protein>
<dbReference type="PANTHER" id="PTHR24171:SF9">
    <property type="entry name" value="ANKYRIN REPEAT DOMAIN-CONTAINING PROTEIN 39"/>
    <property type="match status" value="1"/>
</dbReference>
<keyword evidence="1" id="KW-0677">Repeat</keyword>
<evidence type="ECO:0000256" key="3">
    <source>
        <dbReference type="PROSITE-ProRule" id="PRU00023"/>
    </source>
</evidence>
<dbReference type="PANTHER" id="PTHR24171">
    <property type="entry name" value="ANKYRIN REPEAT DOMAIN-CONTAINING PROTEIN 39-RELATED"/>
    <property type="match status" value="1"/>
</dbReference>
<dbReference type="EMBL" id="VJVZ01000009">
    <property type="protein sequence ID" value="TRW23280.1"/>
    <property type="molecule type" value="Genomic_DNA"/>
</dbReference>
<accession>A0A552UYP9</accession>
<feature type="repeat" description="ANK" evidence="3">
    <location>
        <begin position="102"/>
        <end position="134"/>
    </location>
</feature>
<comment type="caution">
    <text evidence="4">The sequence shown here is derived from an EMBL/GenBank/DDBJ whole genome shotgun (WGS) entry which is preliminary data.</text>
</comment>
<dbReference type="Gene3D" id="1.25.40.20">
    <property type="entry name" value="Ankyrin repeat-containing domain"/>
    <property type="match status" value="1"/>
</dbReference>
<dbReference type="AlphaFoldDB" id="A0A552UYP9"/>
<dbReference type="Pfam" id="PF00023">
    <property type="entry name" value="Ank"/>
    <property type="match status" value="1"/>
</dbReference>
<evidence type="ECO:0000313" key="5">
    <source>
        <dbReference type="Proteomes" id="UP000320643"/>
    </source>
</evidence>
<gene>
    <name evidence="4" type="ORF">FMM05_13865</name>
</gene>
<dbReference type="InterPro" id="IPR036770">
    <property type="entry name" value="Ankyrin_rpt-contain_sf"/>
</dbReference>
<proteinExistence type="predicted"/>
<dbReference type="SUPFAM" id="SSF48403">
    <property type="entry name" value="Ankyrin repeat"/>
    <property type="match status" value="1"/>
</dbReference>
<keyword evidence="2 3" id="KW-0040">ANK repeat</keyword>
<dbReference type="SMART" id="SM00248">
    <property type="entry name" value="ANK"/>
    <property type="match status" value="4"/>
</dbReference>
<dbReference type="Pfam" id="PF12796">
    <property type="entry name" value="Ank_2"/>
    <property type="match status" value="1"/>
</dbReference>
<evidence type="ECO:0000256" key="2">
    <source>
        <dbReference type="ARBA" id="ARBA00023043"/>
    </source>
</evidence>
<name>A0A552UYP9_9FLAO</name>
<reference evidence="4 5" key="1">
    <citation type="submission" date="2019-07" db="EMBL/GenBank/DDBJ databases">
        <title>Flavobacterium sp. nov., isolated from glacier ice.</title>
        <authorList>
            <person name="Liu Q."/>
            <person name="Xin Y.-H."/>
        </authorList>
    </citation>
    <scope>NUCLEOTIDE SEQUENCE [LARGE SCALE GENOMIC DNA]</scope>
    <source>
        <strain evidence="4 5">ZT4R6</strain>
    </source>
</reference>
<dbReference type="PROSITE" id="PS50297">
    <property type="entry name" value="ANK_REP_REGION"/>
    <property type="match status" value="3"/>
</dbReference>
<dbReference type="PROSITE" id="PS50088">
    <property type="entry name" value="ANK_REPEAT"/>
    <property type="match status" value="3"/>
</dbReference>
<feature type="repeat" description="ANK" evidence="3">
    <location>
        <begin position="36"/>
        <end position="68"/>
    </location>
</feature>
<dbReference type="PRINTS" id="PR01415">
    <property type="entry name" value="ANKYRIN"/>
</dbReference>
<organism evidence="4 5">
    <name type="scientific">Flavobacterium zepuense</name>
    <dbReference type="NCBI Taxonomy" id="2593302"/>
    <lineage>
        <taxon>Bacteria</taxon>
        <taxon>Pseudomonadati</taxon>
        <taxon>Bacteroidota</taxon>
        <taxon>Flavobacteriia</taxon>
        <taxon>Flavobacteriales</taxon>
        <taxon>Flavobacteriaceae</taxon>
        <taxon>Flavobacterium</taxon>
    </lineage>
</organism>
<evidence type="ECO:0000313" key="4">
    <source>
        <dbReference type="EMBL" id="TRW23280.1"/>
    </source>
</evidence>
<dbReference type="InterPro" id="IPR002110">
    <property type="entry name" value="Ankyrin_rpt"/>
</dbReference>